<dbReference type="InterPro" id="IPR050204">
    <property type="entry name" value="AraC_XylS_family_regulators"/>
</dbReference>
<proteinExistence type="predicted"/>
<dbReference type="SUPFAM" id="SSF46689">
    <property type="entry name" value="Homeodomain-like"/>
    <property type="match status" value="2"/>
</dbReference>
<evidence type="ECO:0000256" key="4">
    <source>
        <dbReference type="ARBA" id="ARBA00023163"/>
    </source>
</evidence>
<comment type="caution">
    <text evidence="6">The sequence shown here is derived from an EMBL/GenBank/DDBJ whole genome shotgun (WGS) entry which is preliminary data.</text>
</comment>
<evidence type="ECO:0000256" key="1">
    <source>
        <dbReference type="ARBA" id="ARBA00023015"/>
    </source>
</evidence>
<sequence length="291" mass="32227">MNGGAGTREDWSDDRSADWINLDRGVNGCERIEAFFSGEAYVPHRHDTYAIGRTLSGVQRFRYRGEVRDGLPGTAMVLHPDEVHDGQAGTEAGFHYRMIYLDPALIQAVLGGHRALPFVSGGISADIRLLDALDGMIMAPAKTADPLQFEDALYDLAQALDAAGGQSANPMRSIDYNAALTARNYIRDALGKPLSLDHLETVTGQDRWTLSRHFRAAFGTSPYRYLTMRRLDHARGAIVNGQPLAETAFEAGFADQAHFTRQFRNAFGLTPAAWRRLIGAPRDHDRSRTRR</sequence>
<organism evidence="6 7">
    <name type="scientific">Xaviernesmea rhizosphaerae</name>
    <dbReference type="NCBI Taxonomy" id="1672749"/>
    <lineage>
        <taxon>Bacteria</taxon>
        <taxon>Pseudomonadati</taxon>
        <taxon>Pseudomonadota</taxon>
        <taxon>Alphaproteobacteria</taxon>
        <taxon>Hyphomicrobiales</taxon>
        <taxon>Rhizobiaceae</taxon>
        <taxon>Rhizobium/Agrobacterium group</taxon>
        <taxon>Xaviernesmea</taxon>
    </lineage>
</organism>
<dbReference type="PANTHER" id="PTHR46796:SF2">
    <property type="entry name" value="TRANSCRIPTIONAL REGULATORY PROTEIN"/>
    <property type="match status" value="1"/>
</dbReference>
<dbReference type="InterPro" id="IPR018060">
    <property type="entry name" value="HTH_AraC"/>
</dbReference>
<dbReference type="PRINTS" id="PR00032">
    <property type="entry name" value="HTHARAC"/>
</dbReference>
<keyword evidence="2" id="KW-0238">DNA-binding</keyword>
<evidence type="ECO:0000313" key="6">
    <source>
        <dbReference type="EMBL" id="OQP88332.1"/>
    </source>
</evidence>
<feature type="domain" description="HTH araC/xylS-type" evidence="5">
    <location>
        <begin position="180"/>
        <end position="277"/>
    </location>
</feature>
<evidence type="ECO:0000259" key="5">
    <source>
        <dbReference type="PROSITE" id="PS01124"/>
    </source>
</evidence>
<dbReference type="PROSITE" id="PS00041">
    <property type="entry name" value="HTH_ARAC_FAMILY_1"/>
    <property type="match status" value="1"/>
</dbReference>
<dbReference type="PANTHER" id="PTHR46796">
    <property type="entry name" value="HTH-TYPE TRANSCRIPTIONAL ACTIVATOR RHAS-RELATED"/>
    <property type="match status" value="1"/>
</dbReference>
<keyword evidence="4" id="KW-0804">Transcription</keyword>
<evidence type="ECO:0000313" key="7">
    <source>
        <dbReference type="Proteomes" id="UP000192652"/>
    </source>
</evidence>
<keyword evidence="3" id="KW-0010">Activator</keyword>
<evidence type="ECO:0000256" key="3">
    <source>
        <dbReference type="ARBA" id="ARBA00023159"/>
    </source>
</evidence>
<dbReference type="Gene3D" id="1.10.10.60">
    <property type="entry name" value="Homeodomain-like"/>
    <property type="match status" value="1"/>
</dbReference>
<protein>
    <submittedName>
        <fullName evidence="6">AraC family transcriptional regulator</fullName>
    </submittedName>
</protein>
<reference evidence="6 7" key="1">
    <citation type="journal article" date="2017" name="Antonie Van Leeuwenhoek">
        <title>Rhizobium rhizosphaerae sp. nov., a novel species isolated from rice rhizosphere.</title>
        <authorList>
            <person name="Zhao J.J."/>
            <person name="Zhang J."/>
            <person name="Zhang R.J."/>
            <person name="Zhang C.W."/>
            <person name="Yin H.Q."/>
            <person name="Zhang X.X."/>
        </authorList>
    </citation>
    <scope>NUCLEOTIDE SEQUENCE [LARGE SCALE GENOMIC DNA]</scope>
    <source>
        <strain evidence="6 7">RD15</strain>
    </source>
</reference>
<dbReference type="Pfam" id="PF02311">
    <property type="entry name" value="AraC_binding"/>
    <property type="match status" value="1"/>
</dbReference>
<dbReference type="InterPro" id="IPR020449">
    <property type="entry name" value="Tscrpt_reg_AraC-type_HTH"/>
</dbReference>
<dbReference type="SUPFAM" id="SSF51215">
    <property type="entry name" value="Regulatory protein AraC"/>
    <property type="match status" value="1"/>
</dbReference>
<keyword evidence="1" id="KW-0805">Transcription regulation</keyword>
<name>A0ABX3PIW4_9HYPH</name>
<dbReference type="EMBL" id="MSPX01000001">
    <property type="protein sequence ID" value="OQP88332.1"/>
    <property type="molecule type" value="Genomic_DNA"/>
</dbReference>
<dbReference type="SMART" id="SM00342">
    <property type="entry name" value="HTH_ARAC"/>
    <property type="match status" value="1"/>
</dbReference>
<keyword evidence="7" id="KW-1185">Reference proteome</keyword>
<gene>
    <name evidence="6" type="ORF">BTR14_02535</name>
</gene>
<dbReference type="InterPro" id="IPR003313">
    <property type="entry name" value="AraC-bd"/>
</dbReference>
<dbReference type="Proteomes" id="UP000192652">
    <property type="component" value="Unassembled WGS sequence"/>
</dbReference>
<accession>A0ABX3PIW4</accession>
<dbReference type="Pfam" id="PF12833">
    <property type="entry name" value="HTH_18"/>
    <property type="match status" value="1"/>
</dbReference>
<dbReference type="RefSeq" id="WP_081173439.1">
    <property type="nucleotide sequence ID" value="NZ_MSPX01000001.1"/>
</dbReference>
<dbReference type="InterPro" id="IPR009057">
    <property type="entry name" value="Homeodomain-like_sf"/>
</dbReference>
<dbReference type="InterPro" id="IPR018062">
    <property type="entry name" value="HTH_AraC-typ_CS"/>
</dbReference>
<evidence type="ECO:0000256" key="2">
    <source>
        <dbReference type="ARBA" id="ARBA00023125"/>
    </source>
</evidence>
<dbReference type="PROSITE" id="PS01124">
    <property type="entry name" value="HTH_ARAC_FAMILY_2"/>
    <property type="match status" value="1"/>
</dbReference>
<dbReference type="InterPro" id="IPR037923">
    <property type="entry name" value="HTH-like"/>
</dbReference>